<dbReference type="KEGG" id="agf:ET445_01205"/>
<accession>A0A4P6FEM7</accession>
<evidence type="ECO:0000313" key="3">
    <source>
        <dbReference type="Proteomes" id="UP000291259"/>
    </source>
</evidence>
<feature type="transmembrane region" description="Helical" evidence="1">
    <location>
        <begin position="12"/>
        <end position="41"/>
    </location>
</feature>
<name>A0A4P6FEM7_9MICO</name>
<proteinExistence type="predicted"/>
<sequence length="215" mass="21809">MTALTASRTTVPFARVAGVTTIAAAVVGFLGALWLLGVAMLGTPAVSPDTFSYPLDVAGNAVAQVLFFLNHVGLAVGLVALARGPAATRAPGRVGAWIALASMVVLAICELWAISYADATLSSGATGALDSWYGLGSIVVGAGLVVAGIGVARTRYWAGWRRWIVLVTGASLFVVVVPGLAFGFIGGRVVLAAWMIAWAGVGLALLTGVGRRDSA</sequence>
<feature type="transmembrane region" description="Helical" evidence="1">
    <location>
        <begin position="163"/>
        <end position="185"/>
    </location>
</feature>
<keyword evidence="1" id="KW-1133">Transmembrane helix</keyword>
<feature type="transmembrane region" description="Helical" evidence="1">
    <location>
        <begin position="94"/>
        <end position="117"/>
    </location>
</feature>
<evidence type="ECO:0000256" key="1">
    <source>
        <dbReference type="SAM" id="Phobius"/>
    </source>
</evidence>
<dbReference type="OrthoDB" id="4964600at2"/>
<reference evidence="2 3" key="1">
    <citation type="submission" date="2019-01" db="EMBL/GenBank/DDBJ databases">
        <title>Genome sequencing of strain FW100M-8.</title>
        <authorList>
            <person name="Heo J."/>
            <person name="Kim S.-J."/>
            <person name="Kim J.-S."/>
            <person name="Hong S.-B."/>
            <person name="Kwon S.-W."/>
        </authorList>
    </citation>
    <scope>NUCLEOTIDE SEQUENCE [LARGE SCALE GENOMIC DNA]</scope>
    <source>
        <strain evidence="2 3">FW100M-8</strain>
    </source>
</reference>
<feature type="transmembrane region" description="Helical" evidence="1">
    <location>
        <begin position="191"/>
        <end position="209"/>
    </location>
</feature>
<feature type="transmembrane region" description="Helical" evidence="1">
    <location>
        <begin position="61"/>
        <end position="82"/>
    </location>
</feature>
<dbReference type="Proteomes" id="UP000291259">
    <property type="component" value="Chromosome"/>
</dbReference>
<organism evidence="2 3">
    <name type="scientific">Agromyces protaetiae</name>
    <dbReference type="NCBI Taxonomy" id="2509455"/>
    <lineage>
        <taxon>Bacteria</taxon>
        <taxon>Bacillati</taxon>
        <taxon>Actinomycetota</taxon>
        <taxon>Actinomycetes</taxon>
        <taxon>Micrococcales</taxon>
        <taxon>Microbacteriaceae</taxon>
        <taxon>Agromyces</taxon>
    </lineage>
</organism>
<dbReference type="EMBL" id="CP035491">
    <property type="protein sequence ID" value="QAY72157.1"/>
    <property type="molecule type" value="Genomic_DNA"/>
</dbReference>
<keyword evidence="3" id="KW-1185">Reference proteome</keyword>
<dbReference type="RefSeq" id="WP_129188090.1">
    <property type="nucleotide sequence ID" value="NZ_CP035491.1"/>
</dbReference>
<evidence type="ECO:0000313" key="2">
    <source>
        <dbReference type="EMBL" id="QAY72157.1"/>
    </source>
</evidence>
<protein>
    <recommendedName>
        <fullName evidence="4">DUF998 domain-containing protein</fullName>
    </recommendedName>
</protein>
<keyword evidence="1" id="KW-0812">Transmembrane</keyword>
<keyword evidence="1" id="KW-0472">Membrane</keyword>
<feature type="transmembrane region" description="Helical" evidence="1">
    <location>
        <begin position="132"/>
        <end position="151"/>
    </location>
</feature>
<evidence type="ECO:0008006" key="4">
    <source>
        <dbReference type="Google" id="ProtNLM"/>
    </source>
</evidence>
<dbReference type="AlphaFoldDB" id="A0A4P6FEM7"/>
<gene>
    <name evidence="2" type="ORF">ET445_01205</name>
</gene>